<keyword evidence="3" id="KW-0949">S-adenosyl-L-methionine</keyword>
<comment type="similarity">
    <text evidence="4">Belongs to the class I-like SAM-binding methyltransferase superfamily. Cation-independent O-methyltransferase family. COMT subfamily.</text>
</comment>
<dbReference type="Pfam" id="PF00891">
    <property type="entry name" value="Methyltransf_2"/>
    <property type="match status" value="1"/>
</dbReference>
<reference evidence="7" key="2">
    <citation type="submission" date="2023-05" db="EMBL/GenBank/DDBJ databases">
        <authorList>
            <person name="Schelkunov M.I."/>
        </authorList>
    </citation>
    <scope>NUCLEOTIDE SEQUENCE</scope>
    <source>
        <strain evidence="7">Hsosn_3</strain>
        <tissue evidence="7">Leaf</tissue>
    </source>
</reference>
<dbReference type="PROSITE" id="PS51683">
    <property type="entry name" value="SAM_OMT_II"/>
    <property type="match status" value="1"/>
</dbReference>
<gene>
    <name evidence="7" type="ORF">POM88_006452</name>
</gene>
<dbReference type="Gene3D" id="3.40.50.150">
    <property type="entry name" value="Vaccinia Virus protein VP39"/>
    <property type="match status" value="1"/>
</dbReference>
<dbReference type="AlphaFoldDB" id="A0AAD8N4R9"/>
<evidence type="ECO:0000259" key="6">
    <source>
        <dbReference type="Pfam" id="PF08100"/>
    </source>
</evidence>
<name>A0AAD8N4R9_9APIA</name>
<evidence type="ECO:0000313" key="7">
    <source>
        <dbReference type="EMBL" id="KAK1396589.1"/>
    </source>
</evidence>
<dbReference type="PANTHER" id="PTHR11746">
    <property type="entry name" value="O-METHYLTRANSFERASE"/>
    <property type="match status" value="1"/>
</dbReference>
<keyword evidence="8" id="KW-1185">Reference proteome</keyword>
<dbReference type="InterPro" id="IPR036390">
    <property type="entry name" value="WH_DNA-bd_sf"/>
</dbReference>
<sequence>MKTTPSQDEEACLIAMQLATSTVLPMILKSAVELDILNTFAKAGPGNYLSPTHLASKLLMSNPDAPITLGRILRVLASYKVLGCKRGELSNGKVELLYCWTPVCKFLSNNEDGASIAPILLIHQDKVMMESWYHLTDAVLNGGTAFNKAYGMSLFDYASQDPRLNKVFNRGMTEHSCITMKKIVETYTGFEGLKSIVDVGGGSGATLSMIISKYPTIKGINFDLPHVVGDSPLRPGVEHVGGDMFASVPKGDAIFLKWIFHGCNDEDCLRILKNCYEALEDKKKVIVAEFNLPEVPGGSDSATKSVVHLDAIMLAHNPGGKERTEKEFEALGTRAGFKSFSKEMYEDLRLQLHKESLPIDHNKLYHEVVGRHNKKNIMFGLGLSQNLFFGPGNCSSAASYYSSSQCDTQEEYHKLQGELQDMKDQLKTADEMRIKRGG</sequence>
<reference evidence="7" key="1">
    <citation type="submission" date="2023-02" db="EMBL/GenBank/DDBJ databases">
        <title>Genome of toxic invasive species Heracleum sosnowskyi carries increased number of genes despite the absence of recent whole-genome duplications.</title>
        <authorList>
            <person name="Schelkunov M."/>
            <person name="Shtratnikova V."/>
            <person name="Makarenko M."/>
            <person name="Klepikova A."/>
            <person name="Omelchenko D."/>
            <person name="Novikova G."/>
            <person name="Obukhova E."/>
            <person name="Bogdanov V."/>
            <person name="Penin A."/>
            <person name="Logacheva M."/>
        </authorList>
    </citation>
    <scope>NUCLEOTIDE SEQUENCE</scope>
    <source>
        <strain evidence="7">Hsosn_3</strain>
        <tissue evidence="7">Leaf</tissue>
    </source>
</reference>
<dbReference type="Pfam" id="PF08100">
    <property type="entry name" value="Dimerisation"/>
    <property type="match status" value="1"/>
</dbReference>
<dbReference type="GO" id="GO:0046983">
    <property type="term" value="F:protein dimerization activity"/>
    <property type="evidence" value="ECO:0007669"/>
    <property type="project" value="InterPro"/>
</dbReference>
<dbReference type="Proteomes" id="UP001237642">
    <property type="component" value="Unassembled WGS sequence"/>
</dbReference>
<dbReference type="SUPFAM" id="SSF46785">
    <property type="entry name" value="Winged helix' DNA-binding domain"/>
    <property type="match status" value="1"/>
</dbReference>
<keyword evidence="1" id="KW-0489">Methyltransferase</keyword>
<dbReference type="FunFam" id="3.40.50.150:FF:000061">
    <property type="entry name" value="Caffeic acid O-methyltransferase"/>
    <property type="match status" value="1"/>
</dbReference>
<dbReference type="InterPro" id="IPR001077">
    <property type="entry name" value="COMT_C"/>
</dbReference>
<evidence type="ECO:0000256" key="3">
    <source>
        <dbReference type="ARBA" id="ARBA00022691"/>
    </source>
</evidence>
<comment type="caution">
    <text evidence="7">The sequence shown here is derived from an EMBL/GenBank/DDBJ whole genome shotgun (WGS) entry which is preliminary data.</text>
</comment>
<dbReference type="GO" id="GO:0008757">
    <property type="term" value="F:S-adenosylmethionine-dependent methyltransferase activity"/>
    <property type="evidence" value="ECO:0007669"/>
    <property type="project" value="UniProtKB-ARBA"/>
</dbReference>
<dbReference type="GO" id="GO:0008171">
    <property type="term" value="F:O-methyltransferase activity"/>
    <property type="evidence" value="ECO:0007669"/>
    <property type="project" value="InterPro"/>
</dbReference>
<evidence type="ECO:0000256" key="1">
    <source>
        <dbReference type="ARBA" id="ARBA00022603"/>
    </source>
</evidence>
<dbReference type="InterPro" id="IPR036388">
    <property type="entry name" value="WH-like_DNA-bd_sf"/>
</dbReference>
<dbReference type="SUPFAM" id="SSF53335">
    <property type="entry name" value="S-adenosyl-L-methionine-dependent methyltransferases"/>
    <property type="match status" value="1"/>
</dbReference>
<proteinExistence type="inferred from homology"/>
<feature type="domain" description="O-methyltransferase C-terminal" evidence="5">
    <location>
        <begin position="132"/>
        <end position="338"/>
    </location>
</feature>
<dbReference type="GO" id="GO:0009805">
    <property type="term" value="P:coumarin biosynthetic process"/>
    <property type="evidence" value="ECO:0007669"/>
    <property type="project" value="UniProtKB-ARBA"/>
</dbReference>
<accession>A0AAD8N4R9</accession>
<dbReference type="EMBL" id="JAUIZM010000002">
    <property type="protein sequence ID" value="KAK1396589.1"/>
    <property type="molecule type" value="Genomic_DNA"/>
</dbReference>
<protein>
    <submittedName>
        <fullName evidence="7">Caffeic acid 3-O-methyltransferase</fullName>
    </submittedName>
</protein>
<dbReference type="Gene3D" id="1.10.10.10">
    <property type="entry name" value="Winged helix-like DNA-binding domain superfamily/Winged helix DNA-binding domain"/>
    <property type="match status" value="1"/>
</dbReference>
<feature type="domain" description="O-methyltransferase dimerisation" evidence="6">
    <location>
        <begin position="16"/>
        <end position="107"/>
    </location>
</feature>
<evidence type="ECO:0000256" key="2">
    <source>
        <dbReference type="ARBA" id="ARBA00022679"/>
    </source>
</evidence>
<evidence type="ECO:0000313" key="8">
    <source>
        <dbReference type="Proteomes" id="UP001237642"/>
    </source>
</evidence>
<evidence type="ECO:0000256" key="4">
    <source>
        <dbReference type="ARBA" id="ARBA00034481"/>
    </source>
</evidence>
<organism evidence="7 8">
    <name type="scientific">Heracleum sosnowskyi</name>
    <dbReference type="NCBI Taxonomy" id="360622"/>
    <lineage>
        <taxon>Eukaryota</taxon>
        <taxon>Viridiplantae</taxon>
        <taxon>Streptophyta</taxon>
        <taxon>Embryophyta</taxon>
        <taxon>Tracheophyta</taxon>
        <taxon>Spermatophyta</taxon>
        <taxon>Magnoliopsida</taxon>
        <taxon>eudicotyledons</taxon>
        <taxon>Gunneridae</taxon>
        <taxon>Pentapetalae</taxon>
        <taxon>asterids</taxon>
        <taxon>campanulids</taxon>
        <taxon>Apiales</taxon>
        <taxon>Apiaceae</taxon>
        <taxon>Apioideae</taxon>
        <taxon>apioid superclade</taxon>
        <taxon>Tordylieae</taxon>
        <taxon>Tordyliinae</taxon>
        <taxon>Heracleum</taxon>
    </lineage>
</organism>
<keyword evidence="2" id="KW-0808">Transferase</keyword>
<dbReference type="CDD" id="cd02440">
    <property type="entry name" value="AdoMet_MTases"/>
    <property type="match status" value="1"/>
</dbReference>
<dbReference type="InterPro" id="IPR016461">
    <property type="entry name" value="COMT-like"/>
</dbReference>
<dbReference type="InterPro" id="IPR012967">
    <property type="entry name" value="COMT_dimerisation"/>
</dbReference>
<dbReference type="FunFam" id="1.10.10.10:FF:000357">
    <property type="entry name" value="Caffeic acid 3-O-methyltransferase"/>
    <property type="match status" value="1"/>
</dbReference>
<evidence type="ECO:0000259" key="5">
    <source>
        <dbReference type="Pfam" id="PF00891"/>
    </source>
</evidence>
<dbReference type="GO" id="GO:0032259">
    <property type="term" value="P:methylation"/>
    <property type="evidence" value="ECO:0007669"/>
    <property type="project" value="UniProtKB-KW"/>
</dbReference>
<dbReference type="InterPro" id="IPR029063">
    <property type="entry name" value="SAM-dependent_MTases_sf"/>
</dbReference>